<keyword evidence="2" id="KW-1185">Reference proteome</keyword>
<gene>
    <name evidence="1" type="ORF">ABEB36_003652</name>
</gene>
<protein>
    <submittedName>
        <fullName evidence="1">Uncharacterized protein</fullName>
    </submittedName>
</protein>
<accession>A0ABD1FCJ0</accession>
<organism evidence="1 2">
    <name type="scientific">Hypothenemus hampei</name>
    <name type="common">Coffee berry borer</name>
    <dbReference type="NCBI Taxonomy" id="57062"/>
    <lineage>
        <taxon>Eukaryota</taxon>
        <taxon>Metazoa</taxon>
        <taxon>Ecdysozoa</taxon>
        <taxon>Arthropoda</taxon>
        <taxon>Hexapoda</taxon>
        <taxon>Insecta</taxon>
        <taxon>Pterygota</taxon>
        <taxon>Neoptera</taxon>
        <taxon>Endopterygota</taxon>
        <taxon>Coleoptera</taxon>
        <taxon>Polyphaga</taxon>
        <taxon>Cucujiformia</taxon>
        <taxon>Curculionidae</taxon>
        <taxon>Scolytinae</taxon>
        <taxon>Hypothenemus</taxon>
    </lineage>
</organism>
<proteinExistence type="predicted"/>
<dbReference type="EMBL" id="JBDJPC010000002">
    <property type="protein sequence ID" value="KAL1514385.1"/>
    <property type="molecule type" value="Genomic_DNA"/>
</dbReference>
<reference evidence="1 2" key="1">
    <citation type="submission" date="2024-05" db="EMBL/GenBank/DDBJ databases">
        <title>Genetic variation in Jamaican populations of the coffee berry borer (Hypothenemus hampei).</title>
        <authorList>
            <person name="Errbii M."/>
            <person name="Myrie A."/>
        </authorList>
    </citation>
    <scope>NUCLEOTIDE SEQUENCE [LARGE SCALE GENOMIC DNA]</scope>
    <source>
        <strain evidence="1">JA-Hopewell-2020-01-JO</strain>
        <tissue evidence="1">Whole body</tissue>
    </source>
</reference>
<sequence>MDLLSSSSNDNEVINWPIRKEKKVHPKQLIKEAKSMYDGPVLIQKEKLRNIESLLNLLHEHKNKKFYEDLIIRQNCCDVLRDRGVSWGAGWGKKLTRHDKEAFWVE</sequence>
<name>A0ABD1FCJ0_HYPHA</name>
<evidence type="ECO:0000313" key="2">
    <source>
        <dbReference type="Proteomes" id="UP001566132"/>
    </source>
</evidence>
<dbReference type="Proteomes" id="UP001566132">
    <property type="component" value="Unassembled WGS sequence"/>
</dbReference>
<comment type="caution">
    <text evidence="1">The sequence shown here is derived from an EMBL/GenBank/DDBJ whole genome shotgun (WGS) entry which is preliminary data.</text>
</comment>
<dbReference type="AlphaFoldDB" id="A0ABD1FCJ0"/>
<evidence type="ECO:0000313" key="1">
    <source>
        <dbReference type="EMBL" id="KAL1514385.1"/>
    </source>
</evidence>